<feature type="signal peptide" evidence="1">
    <location>
        <begin position="1"/>
        <end position="21"/>
    </location>
</feature>
<dbReference type="EMBL" id="JBBBZM010000465">
    <property type="protein sequence ID" value="KAL0630626.1"/>
    <property type="molecule type" value="Genomic_DNA"/>
</dbReference>
<accession>A0ABR3G4V4</accession>
<name>A0ABR3G4V4_9PEZI</name>
<organism evidence="2 3">
    <name type="scientific">Discina gigas</name>
    <dbReference type="NCBI Taxonomy" id="1032678"/>
    <lineage>
        <taxon>Eukaryota</taxon>
        <taxon>Fungi</taxon>
        <taxon>Dikarya</taxon>
        <taxon>Ascomycota</taxon>
        <taxon>Pezizomycotina</taxon>
        <taxon>Pezizomycetes</taxon>
        <taxon>Pezizales</taxon>
        <taxon>Discinaceae</taxon>
        <taxon>Discina</taxon>
    </lineage>
</organism>
<evidence type="ECO:0000256" key="1">
    <source>
        <dbReference type="SAM" id="SignalP"/>
    </source>
</evidence>
<dbReference type="Proteomes" id="UP001447188">
    <property type="component" value="Unassembled WGS sequence"/>
</dbReference>
<feature type="chain" id="PRO_5045949058" evidence="1">
    <location>
        <begin position="22"/>
        <end position="65"/>
    </location>
</feature>
<keyword evidence="3" id="KW-1185">Reference proteome</keyword>
<proteinExistence type="predicted"/>
<gene>
    <name evidence="2" type="ORF">Q9L58_010527</name>
</gene>
<sequence>MAALPLFIFAVAGYTIRAAYAWEDRSSGQISDVPVRYNRVSWSSLPLLPRIEAVLTWDWYRGKQL</sequence>
<protein>
    <submittedName>
        <fullName evidence="2">Uncharacterized protein</fullName>
    </submittedName>
</protein>
<reference evidence="2 3" key="1">
    <citation type="submission" date="2024-02" db="EMBL/GenBank/DDBJ databases">
        <title>Discinaceae phylogenomics.</title>
        <authorList>
            <person name="Dirks A.C."/>
            <person name="James T.Y."/>
        </authorList>
    </citation>
    <scope>NUCLEOTIDE SEQUENCE [LARGE SCALE GENOMIC DNA]</scope>
    <source>
        <strain evidence="2 3">ACD0624</strain>
    </source>
</reference>
<evidence type="ECO:0000313" key="2">
    <source>
        <dbReference type="EMBL" id="KAL0630626.1"/>
    </source>
</evidence>
<keyword evidence="1" id="KW-0732">Signal</keyword>
<comment type="caution">
    <text evidence="2">The sequence shown here is derived from an EMBL/GenBank/DDBJ whole genome shotgun (WGS) entry which is preliminary data.</text>
</comment>
<evidence type="ECO:0000313" key="3">
    <source>
        <dbReference type="Proteomes" id="UP001447188"/>
    </source>
</evidence>